<dbReference type="STRING" id="284590.Q6CU76"/>
<dbReference type="KEGG" id="kla:KLLA0_C07062g"/>
<keyword evidence="3" id="KW-1185">Reference proteome</keyword>
<dbReference type="FunCoup" id="Q6CU76">
    <property type="interactions" value="135"/>
</dbReference>
<dbReference type="EMBL" id="CR382123">
    <property type="protein sequence ID" value="CAH01364.1"/>
    <property type="molecule type" value="Genomic_DNA"/>
</dbReference>
<dbReference type="InParanoid" id="Q6CU76"/>
<name>Q6CU76_KLULA</name>
<feature type="compositionally biased region" description="Basic and acidic residues" evidence="1">
    <location>
        <begin position="215"/>
        <end position="234"/>
    </location>
</feature>
<organism evidence="2 3">
    <name type="scientific">Kluyveromyces lactis (strain ATCC 8585 / CBS 2359 / DSM 70799 / NBRC 1267 / NRRL Y-1140 / WM37)</name>
    <name type="common">Yeast</name>
    <name type="synonym">Candida sphaerica</name>
    <dbReference type="NCBI Taxonomy" id="284590"/>
    <lineage>
        <taxon>Eukaryota</taxon>
        <taxon>Fungi</taxon>
        <taxon>Dikarya</taxon>
        <taxon>Ascomycota</taxon>
        <taxon>Saccharomycotina</taxon>
        <taxon>Saccharomycetes</taxon>
        <taxon>Saccharomycetales</taxon>
        <taxon>Saccharomycetaceae</taxon>
        <taxon>Kluyveromyces</taxon>
    </lineage>
</organism>
<evidence type="ECO:0000313" key="3">
    <source>
        <dbReference type="Proteomes" id="UP000000598"/>
    </source>
</evidence>
<accession>Q6CU76</accession>
<dbReference type="PaxDb" id="284590-Q6CU76"/>
<gene>
    <name evidence="2" type="ORF">KLLA0_C07062g</name>
</gene>
<reference evidence="2 3" key="1">
    <citation type="journal article" date="2004" name="Nature">
        <title>Genome evolution in yeasts.</title>
        <authorList>
            <consortium name="Genolevures"/>
            <person name="Dujon B."/>
            <person name="Sherman D."/>
            <person name="Fischer G."/>
            <person name="Durrens P."/>
            <person name="Casaregola S."/>
            <person name="Lafontaine I."/>
            <person name="de Montigny J."/>
            <person name="Marck C."/>
            <person name="Neuveglise C."/>
            <person name="Talla E."/>
            <person name="Goffard N."/>
            <person name="Frangeul L."/>
            <person name="Aigle M."/>
            <person name="Anthouard V."/>
            <person name="Babour A."/>
            <person name="Barbe V."/>
            <person name="Barnay S."/>
            <person name="Blanchin S."/>
            <person name="Beckerich J.M."/>
            <person name="Beyne E."/>
            <person name="Bleykasten C."/>
            <person name="Boisrame A."/>
            <person name="Boyer J."/>
            <person name="Cattolico L."/>
            <person name="Confanioleri F."/>
            <person name="de Daruvar A."/>
            <person name="Despons L."/>
            <person name="Fabre E."/>
            <person name="Fairhead C."/>
            <person name="Ferry-Dumazet H."/>
            <person name="Groppi A."/>
            <person name="Hantraye F."/>
            <person name="Hennequin C."/>
            <person name="Jauniaux N."/>
            <person name="Joyet P."/>
            <person name="Kachouri R."/>
            <person name="Kerrest A."/>
            <person name="Koszul R."/>
            <person name="Lemaire M."/>
            <person name="Lesur I."/>
            <person name="Ma L."/>
            <person name="Muller H."/>
            <person name="Nicaud J.M."/>
            <person name="Nikolski M."/>
            <person name="Oztas S."/>
            <person name="Ozier-Kalogeropoulos O."/>
            <person name="Pellenz S."/>
            <person name="Potier S."/>
            <person name="Richard G.F."/>
            <person name="Straub M.L."/>
            <person name="Suleau A."/>
            <person name="Swennene D."/>
            <person name="Tekaia F."/>
            <person name="Wesolowski-Louvel M."/>
            <person name="Westhof E."/>
            <person name="Wirth B."/>
            <person name="Zeniou-Meyer M."/>
            <person name="Zivanovic I."/>
            <person name="Bolotin-Fukuhara M."/>
            <person name="Thierry A."/>
            <person name="Bouchier C."/>
            <person name="Caudron B."/>
            <person name="Scarpelli C."/>
            <person name="Gaillardin C."/>
            <person name="Weissenbach J."/>
            <person name="Wincker P."/>
            <person name="Souciet J.L."/>
        </authorList>
    </citation>
    <scope>NUCLEOTIDE SEQUENCE [LARGE SCALE GENOMIC DNA]</scope>
    <source>
        <strain evidence="3">ATCC 8585 / CBS 2359 / DSM 70799 / NBRC 1267 / NRRL Y-1140 / WM37</strain>
    </source>
</reference>
<evidence type="ECO:0000256" key="1">
    <source>
        <dbReference type="SAM" id="MobiDB-lite"/>
    </source>
</evidence>
<dbReference type="eggNOG" id="ENOG502S1B3">
    <property type="taxonomic scope" value="Eukaryota"/>
</dbReference>
<feature type="region of interest" description="Disordered" evidence="1">
    <location>
        <begin position="1"/>
        <end position="30"/>
    </location>
</feature>
<evidence type="ECO:0000313" key="2">
    <source>
        <dbReference type="EMBL" id="CAH01364.1"/>
    </source>
</evidence>
<proteinExistence type="predicted"/>
<dbReference type="HOGENOM" id="CLU_055872_0_0_1"/>
<sequence>MVSSPIVLSPFTPNTIGNGRDDSVDKDGPYTEPVVDPINGTYTVDQGQASNEIVYWKDAKSTPVVGFGKHINQIKERRQKVYDVLKQLEREIKPREFESYAEYYLIKTFKVGKSASGKVNVDGLRSRGSGGPYRRLKRSSQRTNTSSSRNESKSSSDSSIEGDHAASDSDPGLAAKESDTDYKPSNPWKINRDITTASIIEENKSGPIRRSSRLTRKEREKQLNRKKQEGKEGVIDNATESLPDSSSAVIQHLYENLITKVQEPARRSDWLLPPKQRYIPEKNQPVKHEPEQIKINELARNLRIKKILSRFDGGLAGVRTGM</sequence>
<dbReference type="AlphaFoldDB" id="Q6CU76"/>
<feature type="region of interest" description="Disordered" evidence="1">
    <location>
        <begin position="118"/>
        <end position="240"/>
    </location>
</feature>
<protein>
    <submittedName>
        <fullName evidence="2">KLLA0C07062p</fullName>
    </submittedName>
</protein>
<feature type="compositionally biased region" description="Basic and acidic residues" evidence="1">
    <location>
        <begin position="19"/>
        <end position="29"/>
    </location>
</feature>
<dbReference type="OMA" id="PEKQMRT"/>
<feature type="compositionally biased region" description="Low complexity" evidence="1">
    <location>
        <begin position="141"/>
        <end position="159"/>
    </location>
</feature>
<dbReference type="Proteomes" id="UP000000598">
    <property type="component" value="Chromosome C"/>
</dbReference>